<name>A0AAX1QK01_9FIRM</name>
<evidence type="ECO:0000313" key="3">
    <source>
        <dbReference type="Proteomes" id="UP000250997"/>
    </source>
</evidence>
<feature type="transmembrane region" description="Helical" evidence="1">
    <location>
        <begin position="7"/>
        <end position="26"/>
    </location>
</feature>
<dbReference type="PANTHER" id="PTHR30354">
    <property type="entry name" value="GNT FAMILY GLUCONATE TRANSPORTER"/>
    <property type="match status" value="1"/>
</dbReference>
<proteinExistence type="predicted"/>
<feature type="transmembrane region" description="Helical" evidence="1">
    <location>
        <begin position="140"/>
        <end position="158"/>
    </location>
</feature>
<dbReference type="GO" id="GO:0005886">
    <property type="term" value="C:plasma membrane"/>
    <property type="evidence" value="ECO:0007669"/>
    <property type="project" value="TreeGrafter"/>
</dbReference>
<dbReference type="Proteomes" id="UP000250997">
    <property type="component" value="Unassembled WGS sequence"/>
</dbReference>
<gene>
    <name evidence="2" type="ORF">C4N27_07855</name>
</gene>
<reference evidence="2 3" key="1">
    <citation type="submission" date="2018-02" db="EMBL/GenBank/DDBJ databases">
        <title>Complete genome sequencing of Faecalibacterium prausnitzii strains isolated from the human gut.</title>
        <authorList>
            <person name="Fitzgerald B.C."/>
            <person name="Shkoporov A.N."/>
            <person name="Ross P.R."/>
            <person name="Hill C."/>
        </authorList>
    </citation>
    <scope>NUCLEOTIDE SEQUENCE [LARGE SCALE GENOMIC DNA]</scope>
    <source>
        <strain evidence="2 3">APC942/18-1</strain>
    </source>
</reference>
<keyword evidence="1" id="KW-0472">Membrane</keyword>
<feature type="transmembrane region" description="Helical" evidence="1">
    <location>
        <begin position="447"/>
        <end position="464"/>
    </location>
</feature>
<feature type="transmembrane region" description="Helical" evidence="1">
    <location>
        <begin position="361"/>
        <end position="394"/>
    </location>
</feature>
<feature type="transmembrane region" description="Helical" evidence="1">
    <location>
        <begin position="324"/>
        <end position="341"/>
    </location>
</feature>
<dbReference type="Pfam" id="PF02447">
    <property type="entry name" value="GntP_permease"/>
    <property type="match status" value="1"/>
</dbReference>
<dbReference type="AlphaFoldDB" id="A0AAX1QK01"/>
<keyword evidence="1" id="KW-1133">Transmembrane helix</keyword>
<dbReference type="GO" id="GO:0015128">
    <property type="term" value="F:gluconate transmembrane transporter activity"/>
    <property type="evidence" value="ECO:0007669"/>
    <property type="project" value="InterPro"/>
</dbReference>
<feature type="transmembrane region" description="Helical" evidence="1">
    <location>
        <begin position="178"/>
        <end position="198"/>
    </location>
</feature>
<dbReference type="EMBL" id="PRLA01000005">
    <property type="protein sequence ID" value="RAW49677.1"/>
    <property type="molecule type" value="Genomic_DNA"/>
</dbReference>
<dbReference type="PIRSF" id="PIRSF002746">
    <property type="entry name" value="Gluconate_transporter"/>
    <property type="match status" value="1"/>
</dbReference>
<feature type="transmembrane region" description="Helical" evidence="1">
    <location>
        <begin position="61"/>
        <end position="79"/>
    </location>
</feature>
<accession>A0AAX1QK01</accession>
<comment type="caution">
    <text evidence="2">The sequence shown here is derived from an EMBL/GenBank/DDBJ whole genome shotgun (WGS) entry which is preliminary data.</text>
</comment>
<sequence length="465" mass="49152">MDVTRLLIALFVGMAVLIFLIMKTRLHPSLSLVISACVVGIVGGVELASIPGLITSGFGNTLAGIGLVIAFGCMMGQIMEESNSAKVMAHTFIKALHGKNEEIALAITGFLVSIPIFADSALILLAPLVKSISQTKKKSLTGLALAMACALNITHASVPPTPGPLAVIAQFGDTIDLGTYILFAIAMGIPLMVLIGIMSRIVGRKWYKVVDENGEIVDVAPENIEEYARISSQATVPELDPNESYPSVVMSFAPIFVPVILILASTFTSMMYKGDPTPVTEIIGFLGSPVIAISISLLVSIYGLAGNKSRQEVLDCLERGVKSCGTVILITGAGGAFGNIIKSSGIGDVIANGLASANMPILLLPFLMAAILKLVLGSGTVAMTTTATICAPILMQIPGANMMYCAYAACIGSQVFSLHNDSFFWVLTRTFKFDKLDVQILGYEGMQFIWSWVGFGLLCIVNAVF</sequence>
<organism evidence="2 3">
    <name type="scientific">Faecalibacterium prausnitzii</name>
    <dbReference type="NCBI Taxonomy" id="853"/>
    <lineage>
        <taxon>Bacteria</taxon>
        <taxon>Bacillati</taxon>
        <taxon>Bacillota</taxon>
        <taxon>Clostridia</taxon>
        <taxon>Eubacteriales</taxon>
        <taxon>Oscillospiraceae</taxon>
        <taxon>Faecalibacterium</taxon>
    </lineage>
</organism>
<evidence type="ECO:0000313" key="2">
    <source>
        <dbReference type="EMBL" id="RAW49677.1"/>
    </source>
</evidence>
<protein>
    <submittedName>
        <fullName evidence="2">Gluconate permease</fullName>
    </submittedName>
</protein>
<feature type="transmembrane region" description="Helical" evidence="1">
    <location>
        <begin position="248"/>
        <end position="270"/>
    </location>
</feature>
<dbReference type="PANTHER" id="PTHR30354:SF11">
    <property type="entry name" value="PERMEASE"/>
    <property type="match status" value="1"/>
</dbReference>
<feature type="transmembrane region" description="Helical" evidence="1">
    <location>
        <begin position="103"/>
        <end position="128"/>
    </location>
</feature>
<feature type="transmembrane region" description="Helical" evidence="1">
    <location>
        <begin position="406"/>
        <end position="427"/>
    </location>
</feature>
<evidence type="ECO:0000256" key="1">
    <source>
        <dbReference type="SAM" id="Phobius"/>
    </source>
</evidence>
<dbReference type="InterPro" id="IPR003474">
    <property type="entry name" value="Glcn_transporter"/>
</dbReference>
<keyword evidence="1" id="KW-0812">Transmembrane</keyword>
<dbReference type="RefSeq" id="WP_158396235.1">
    <property type="nucleotide sequence ID" value="NZ_CP026548.1"/>
</dbReference>
<feature type="transmembrane region" description="Helical" evidence="1">
    <location>
        <begin position="282"/>
        <end position="304"/>
    </location>
</feature>
<feature type="transmembrane region" description="Helical" evidence="1">
    <location>
        <begin position="32"/>
        <end position="54"/>
    </location>
</feature>